<protein>
    <recommendedName>
        <fullName evidence="2">Pyridoxal phosphate homeostasis protein</fullName>
        <shortName evidence="2">PLP homeostasis protein</shortName>
    </recommendedName>
</protein>
<dbReference type="OrthoDB" id="9804072at2"/>
<dbReference type="Pfam" id="PF01168">
    <property type="entry name" value="Ala_racemase_N"/>
    <property type="match status" value="1"/>
</dbReference>
<keyword evidence="7" id="KW-1185">Reference proteome</keyword>
<evidence type="ECO:0000259" key="5">
    <source>
        <dbReference type="Pfam" id="PF01168"/>
    </source>
</evidence>
<accession>A0A0D0GH81</accession>
<dbReference type="FunFam" id="3.20.20.10:FF:000018">
    <property type="entry name" value="Pyridoxal phosphate homeostasis protein"/>
    <property type="match status" value="1"/>
</dbReference>
<evidence type="ECO:0000256" key="3">
    <source>
        <dbReference type="PIRSR" id="PIRSR004848-1"/>
    </source>
</evidence>
<comment type="caution">
    <text evidence="6">The sequence shown here is derived from an EMBL/GenBank/DDBJ whole genome shotgun (WGS) entry which is preliminary data.</text>
</comment>
<evidence type="ECO:0000313" key="6">
    <source>
        <dbReference type="EMBL" id="KIO76647.1"/>
    </source>
</evidence>
<feature type="modified residue" description="N6-(pyridoxal phosphate)lysine" evidence="2 3">
    <location>
        <position position="37"/>
    </location>
</feature>
<keyword evidence="1 2" id="KW-0663">Pyridoxal phosphate</keyword>
<comment type="cofactor">
    <cofactor evidence="3">
        <name>pyridoxal 5'-phosphate</name>
        <dbReference type="ChEBI" id="CHEBI:597326"/>
    </cofactor>
</comment>
<feature type="domain" description="Alanine racemase N-terminal" evidence="5">
    <location>
        <begin position="30"/>
        <end position="230"/>
    </location>
</feature>
<dbReference type="PIRSF" id="PIRSF004848">
    <property type="entry name" value="YBL036c_PLPDEIII"/>
    <property type="match status" value="1"/>
</dbReference>
<dbReference type="NCBIfam" id="TIGR00044">
    <property type="entry name" value="YggS family pyridoxal phosphate-dependent enzyme"/>
    <property type="match status" value="1"/>
</dbReference>
<dbReference type="PANTHER" id="PTHR10146:SF14">
    <property type="entry name" value="PYRIDOXAL PHOSPHATE HOMEOSTASIS PROTEIN"/>
    <property type="match status" value="1"/>
</dbReference>
<evidence type="ECO:0000256" key="2">
    <source>
        <dbReference type="HAMAP-Rule" id="MF_02087"/>
    </source>
</evidence>
<reference evidence="6 7" key="1">
    <citation type="submission" date="2015-01" db="EMBL/GenBank/DDBJ databases">
        <title>Draft genome sequence of Pedobacter sp. NL19 isolated from sludge of an effluent treatment pond in an abandoned uranium mine.</title>
        <authorList>
            <person name="Santos T."/>
            <person name="Caetano T."/>
            <person name="Covas C."/>
            <person name="Cruz A."/>
            <person name="Mendo S."/>
        </authorList>
    </citation>
    <scope>NUCLEOTIDE SEQUENCE [LARGE SCALE GENOMIC DNA]</scope>
    <source>
        <strain evidence="6 7">NL19</strain>
    </source>
</reference>
<comment type="similarity">
    <text evidence="2 4">Belongs to the pyridoxal phosphate-binding protein YggS/PROSC family.</text>
</comment>
<dbReference type="HAMAP" id="MF_02087">
    <property type="entry name" value="PLP_homeostasis"/>
    <property type="match status" value="1"/>
</dbReference>
<dbReference type="PANTHER" id="PTHR10146">
    <property type="entry name" value="PROLINE SYNTHETASE CO-TRANSCRIBED BACTERIAL HOMOLOG PROTEIN"/>
    <property type="match status" value="1"/>
</dbReference>
<dbReference type="CDD" id="cd00635">
    <property type="entry name" value="PLPDE_III_YBL036c_like"/>
    <property type="match status" value="1"/>
</dbReference>
<dbReference type="Proteomes" id="UP000032049">
    <property type="component" value="Unassembled WGS sequence"/>
</dbReference>
<dbReference type="AlphaFoldDB" id="A0A0D0GH81"/>
<dbReference type="STRING" id="1503925.TH53_14000"/>
<dbReference type="EMBL" id="JXRA01000058">
    <property type="protein sequence ID" value="KIO76647.1"/>
    <property type="molecule type" value="Genomic_DNA"/>
</dbReference>
<evidence type="ECO:0000256" key="4">
    <source>
        <dbReference type="RuleBase" id="RU004514"/>
    </source>
</evidence>
<name>A0A0D0GH81_9SPHI</name>
<dbReference type="InterPro" id="IPR011078">
    <property type="entry name" value="PyrdxlP_homeostasis"/>
</dbReference>
<dbReference type="InterPro" id="IPR029066">
    <property type="entry name" value="PLP-binding_barrel"/>
</dbReference>
<dbReference type="Gene3D" id="3.20.20.10">
    <property type="entry name" value="Alanine racemase"/>
    <property type="match status" value="1"/>
</dbReference>
<dbReference type="RefSeq" id="WP_041882827.1">
    <property type="nucleotide sequence ID" value="NZ_CP157278.1"/>
</dbReference>
<organism evidence="6 7">
    <name type="scientific">Pedobacter lusitanus</name>
    <dbReference type="NCBI Taxonomy" id="1503925"/>
    <lineage>
        <taxon>Bacteria</taxon>
        <taxon>Pseudomonadati</taxon>
        <taxon>Bacteroidota</taxon>
        <taxon>Sphingobacteriia</taxon>
        <taxon>Sphingobacteriales</taxon>
        <taxon>Sphingobacteriaceae</taxon>
        <taxon>Pedobacter</taxon>
    </lineage>
</organism>
<dbReference type="InterPro" id="IPR001608">
    <property type="entry name" value="Ala_racemase_N"/>
</dbReference>
<comment type="function">
    <text evidence="2">Pyridoxal 5'-phosphate (PLP)-binding protein, which is involved in PLP homeostasis.</text>
</comment>
<proteinExistence type="inferred from homology"/>
<evidence type="ECO:0000256" key="1">
    <source>
        <dbReference type="ARBA" id="ARBA00022898"/>
    </source>
</evidence>
<gene>
    <name evidence="6" type="ORF">TH53_14000</name>
</gene>
<evidence type="ECO:0000313" key="7">
    <source>
        <dbReference type="Proteomes" id="UP000032049"/>
    </source>
</evidence>
<dbReference type="SUPFAM" id="SSF51419">
    <property type="entry name" value="PLP-binding barrel"/>
    <property type="match status" value="1"/>
</dbReference>
<sequence length="241" mass="27529">MQEIIENNLKIIHHRIERACLKAGRNPAEVKLLLATKTVPADRIRVALQAGEILIAENKVQELKEKYEDLKDIPHQAHFIGHLQTNKIKDVLKYVSCIQSVDRIELVQQLDKRLLAEGRTLDILVQVNTSYEESKFGLSPDQAMAFIKETARYDTLRIKGLMTIGLFDAEAEKVRPSFRLLRTLLEQIRQENILHEEKPELSMGMSGDLETAIEEGATIVRIGTAVFGARMYPDSYYWNES</sequence>
<dbReference type="GO" id="GO:0030170">
    <property type="term" value="F:pyridoxal phosphate binding"/>
    <property type="evidence" value="ECO:0007669"/>
    <property type="project" value="UniProtKB-UniRule"/>
</dbReference>